<dbReference type="AlphaFoldDB" id="A0A514CL71"/>
<accession>A0A514CL71</accession>
<dbReference type="EMBL" id="CP041253">
    <property type="protein sequence ID" value="QDH80434.1"/>
    <property type="molecule type" value="Genomic_DNA"/>
</dbReference>
<sequence length="139" mass="16286">MVVQPGKLKAMTKQSKRRNLTKLVESRISVEQYQQLVDTLAKSQNPTMSSLIRDILSRKTIVCKTHDETYDLLLDRMQAIQMEIHAIGVNINQVTRYFNSLKDPLRKKSLVKKLEKQLVQTGKKVDHLEMEIKRHFPKW</sequence>
<organism evidence="1 2">
    <name type="scientific">Echinicola soli</name>
    <dbReference type="NCBI Taxonomy" id="2591634"/>
    <lineage>
        <taxon>Bacteria</taxon>
        <taxon>Pseudomonadati</taxon>
        <taxon>Bacteroidota</taxon>
        <taxon>Cytophagia</taxon>
        <taxon>Cytophagales</taxon>
        <taxon>Cyclobacteriaceae</taxon>
        <taxon>Echinicola</taxon>
    </lineage>
</organism>
<protein>
    <submittedName>
        <fullName evidence="1">Plasmid mobilization relaxosome protein MobC</fullName>
    </submittedName>
</protein>
<gene>
    <name evidence="1" type="primary">mobC</name>
    <name evidence="1" type="ORF">FKX85_15855</name>
</gene>
<dbReference type="OrthoDB" id="678846at2"/>
<keyword evidence="2" id="KW-1185">Reference proteome</keyword>
<dbReference type="InterPro" id="IPR045788">
    <property type="entry name" value="MobC_2"/>
</dbReference>
<proteinExistence type="predicted"/>
<evidence type="ECO:0000313" key="2">
    <source>
        <dbReference type="Proteomes" id="UP000316614"/>
    </source>
</evidence>
<name>A0A514CL71_9BACT</name>
<dbReference type="Pfam" id="PF19514">
    <property type="entry name" value="MobC_2"/>
    <property type="match status" value="1"/>
</dbReference>
<dbReference type="KEGG" id="echi:FKX85_15855"/>
<dbReference type="Proteomes" id="UP000316614">
    <property type="component" value="Chromosome"/>
</dbReference>
<reference evidence="1 2" key="1">
    <citation type="submission" date="2019-06" db="EMBL/GenBank/DDBJ databases">
        <title>Echinicola alkalisoli sp. nov. isolated from saline soil.</title>
        <authorList>
            <person name="Sun J.-Q."/>
            <person name="Xu L."/>
        </authorList>
    </citation>
    <scope>NUCLEOTIDE SEQUENCE [LARGE SCALE GENOMIC DNA]</scope>
    <source>
        <strain evidence="1 2">LN3S3</strain>
    </source>
</reference>
<evidence type="ECO:0000313" key="1">
    <source>
        <dbReference type="EMBL" id="QDH80434.1"/>
    </source>
</evidence>